<evidence type="ECO:0000313" key="1">
    <source>
        <dbReference type="EMBL" id="QBI01170.1"/>
    </source>
</evidence>
<dbReference type="RefSeq" id="WP_131145293.1">
    <property type="nucleotide sequence ID" value="NZ_BMWV01000007.1"/>
</dbReference>
<dbReference type="EMBL" id="CP036401">
    <property type="protein sequence ID" value="QBI01170.1"/>
    <property type="molecule type" value="Genomic_DNA"/>
</dbReference>
<proteinExistence type="predicted"/>
<protein>
    <submittedName>
        <fullName evidence="1">Uncharacterized protein</fullName>
    </submittedName>
</protein>
<gene>
    <name evidence="1" type="ORF">EYF70_10180</name>
</gene>
<evidence type="ECO:0000313" key="2">
    <source>
        <dbReference type="Proteomes" id="UP000292307"/>
    </source>
</evidence>
<dbReference type="Proteomes" id="UP000292307">
    <property type="component" value="Chromosome"/>
</dbReference>
<name>A0ABX5RRC5_9BURK</name>
<reference evidence="1 2" key="1">
    <citation type="submission" date="2019-02" db="EMBL/GenBank/DDBJ databases">
        <title>Draft Genome Sequences of Six Type Strains of the Genus Massilia.</title>
        <authorList>
            <person name="Miess H."/>
            <person name="Frediansyhah A."/>
            <person name="Gross H."/>
        </authorList>
    </citation>
    <scope>NUCLEOTIDE SEQUENCE [LARGE SCALE GENOMIC DNA]</scope>
    <source>
        <strain evidence="1 2">DSM 17472</strain>
    </source>
</reference>
<keyword evidence="2" id="KW-1185">Reference proteome</keyword>
<accession>A0ABX5RRC5</accession>
<sequence length="74" mass="7952">MTGSWRASDDGTALRMQIFLGGVAAAGETCRSMRLVPDTISKGNGVGHRFSEGPHRIGRTPVSDTIFRKMVSDT</sequence>
<organism evidence="1 2">
    <name type="scientific">Pseudoduganella albidiflava</name>
    <dbReference type="NCBI Taxonomy" id="321983"/>
    <lineage>
        <taxon>Bacteria</taxon>
        <taxon>Pseudomonadati</taxon>
        <taxon>Pseudomonadota</taxon>
        <taxon>Betaproteobacteria</taxon>
        <taxon>Burkholderiales</taxon>
        <taxon>Oxalobacteraceae</taxon>
        <taxon>Telluria group</taxon>
        <taxon>Pseudoduganella</taxon>
    </lineage>
</organism>